<gene>
    <name evidence="7" type="ORF">ACFPPA_18365</name>
</gene>
<keyword evidence="2" id="KW-0812">Transmembrane</keyword>
<proteinExistence type="predicted"/>
<evidence type="ECO:0000313" key="7">
    <source>
        <dbReference type="EMBL" id="MFC5527714.1"/>
    </source>
</evidence>
<feature type="region of interest" description="Disordered" evidence="5">
    <location>
        <begin position="67"/>
        <end position="86"/>
    </location>
</feature>
<evidence type="ECO:0000256" key="1">
    <source>
        <dbReference type="ARBA" id="ARBA00004167"/>
    </source>
</evidence>
<comment type="caution">
    <text evidence="7">The sequence shown here is derived from an EMBL/GenBank/DDBJ whole genome shotgun (WGS) entry which is preliminary data.</text>
</comment>
<dbReference type="Pfam" id="PF03544">
    <property type="entry name" value="TonB_C"/>
    <property type="match status" value="1"/>
</dbReference>
<dbReference type="Gene3D" id="3.30.1150.10">
    <property type="match status" value="1"/>
</dbReference>
<evidence type="ECO:0000256" key="5">
    <source>
        <dbReference type="SAM" id="MobiDB-lite"/>
    </source>
</evidence>
<evidence type="ECO:0000313" key="8">
    <source>
        <dbReference type="Proteomes" id="UP001596114"/>
    </source>
</evidence>
<dbReference type="SUPFAM" id="SSF74653">
    <property type="entry name" value="TolA/TonB C-terminal domain"/>
    <property type="match status" value="1"/>
</dbReference>
<evidence type="ECO:0000256" key="3">
    <source>
        <dbReference type="ARBA" id="ARBA00022989"/>
    </source>
</evidence>
<dbReference type="InterPro" id="IPR037682">
    <property type="entry name" value="TonB_C"/>
</dbReference>
<protein>
    <submittedName>
        <fullName evidence="7">Energy transducer TonB</fullName>
    </submittedName>
</protein>
<name>A0ABW0QRU9_9GAMM</name>
<evidence type="ECO:0000259" key="6">
    <source>
        <dbReference type="PROSITE" id="PS52015"/>
    </source>
</evidence>
<sequence length="182" mass="19258">MLRLRTSSGLSLLALAVGIAGTAWLSTLTAGWHGPAPRVATLSARSASRHAWPLPHRRHGAISVVPARRSAPDRPGRGESLAAAPPPAALLPLAMPSDTSQRWDELRGHLDGRVVLHVDIDDRGRVAAAGISESSGDPVLDEHALRSVRGWRFAVPADHPEGISGELPMRFSSRGDGIARVP</sequence>
<dbReference type="RefSeq" id="WP_377322577.1">
    <property type="nucleotide sequence ID" value="NZ_JBHSNF010000005.1"/>
</dbReference>
<dbReference type="Proteomes" id="UP001596114">
    <property type="component" value="Unassembled WGS sequence"/>
</dbReference>
<keyword evidence="3" id="KW-1133">Transmembrane helix</keyword>
<evidence type="ECO:0000256" key="2">
    <source>
        <dbReference type="ARBA" id="ARBA00022692"/>
    </source>
</evidence>
<dbReference type="EMBL" id="JBHSNF010000005">
    <property type="protein sequence ID" value="MFC5527714.1"/>
    <property type="molecule type" value="Genomic_DNA"/>
</dbReference>
<organism evidence="7 8">
    <name type="scientific">Rhodanobacter ginsengisoli</name>
    <dbReference type="NCBI Taxonomy" id="418646"/>
    <lineage>
        <taxon>Bacteria</taxon>
        <taxon>Pseudomonadati</taxon>
        <taxon>Pseudomonadota</taxon>
        <taxon>Gammaproteobacteria</taxon>
        <taxon>Lysobacterales</taxon>
        <taxon>Rhodanobacteraceae</taxon>
        <taxon>Rhodanobacter</taxon>
    </lineage>
</organism>
<comment type="subcellular location">
    <subcellularLocation>
        <location evidence="1">Membrane</location>
        <topology evidence="1">Single-pass membrane protein</topology>
    </subcellularLocation>
</comment>
<reference evidence="8" key="1">
    <citation type="journal article" date="2019" name="Int. J. Syst. Evol. Microbiol.">
        <title>The Global Catalogue of Microorganisms (GCM) 10K type strain sequencing project: providing services to taxonomists for standard genome sequencing and annotation.</title>
        <authorList>
            <consortium name="The Broad Institute Genomics Platform"/>
            <consortium name="The Broad Institute Genome Sequencing Center for Infectious Disease"/>
            <person name="Wu L."/>
            <person name="Ma J."/>
        </authorList>
    </citation>
    <scope>NUCLEOTIDE SEQUENCE [LARGE SCALE GENOMIC DNA]</scope>
    <source>
        <strain evidence="8">CGMCC 1.16619</strain>
    </source>
</reference>
<keyword evidence="4" id="KW-0472">Membrane</keyword>
<keyword evidence="8" id="KW-1185">Reference proteome</keyword>
<accession>A0ABW0QRU9</accession>
<dbReference type="InterPro" id="IPR006260">
    <property type="entry name" value="TonB/TolA_C"/>
</dbReference>
<dbReference type="PROSITE" id="PS52015">
    <property type="entry name" value="TONB_CTD"/>
    <property type="match status" value="1"/>
</dbReference>
<evidence type="ECO:0000256" key="4">
    <source>
        <dbReference type="ARBA" id="ARBA00023136"/>
    </source>
</evidence>
<dbReference type="NCBIfam" id="TIGR01352">
    <property type="entry name" value="tonB_Cterm"/>
    <property type="match status" value="1"/>
</dbReference>
<feature type="domain" description="TonB C-terminal" evidence="6">
    <location>
        <begin position="86"/>
        <end position="180"/>
    </location>
</feature>